<evidence type="ECO:0000313" key="3">
    <source>
        <dbReference type="Proteomes" id="UP001159427"/>
    </source>
</evidence>
<evidence type="ECO:0000313" key="2">
    <source>
        <dbReference type="EMBL" id="CAH3187711.1"/>
    </source>
</evidence>
<organism evidence="2 3">
    <name type="scientific">Porites evermanni</name>
    <dbReference type="NCBI Taxonomy" id="104178"/>
    <lineage>
        <taxon>Eukaryota</taxon>
        <taxon>Metazoa</taxon>
        <taxon>Cnidaria</taxon>
        <taxon>Anthozoa</taxon>
        <taxon>Hexacorallia</taxon>
        <taxon>Scleractinia</taxon>
        <taxon>Fungiina</taxon>
        <taxon>Poritidae</taxon>
        <taxon>Porites</taxon>
    </lineage>
</organism>
<name>A0ABN8S7J3_9CNID</name>
<feature type="non-terminal residue" evidence="2">
    <location>
        <position position="1"/>
    </location>
</feature>
<reference evidence="2 3" key="1">
    <citation type="submission" date="2022-05" db="EMBL/GenBank/DDBJ databases">
        <authorList>
            <consortium name="Genoscope - CEA"/>
            <person name="William W."/>
        </authorList>
    </citation>
    <scope>NUCLEOTIDE SEQUENCE [LARGE SCALE GENOMIC DNA]</scope>
</reference>
<comment type="caution">
    <text evidence="2">The sequence shown here is derived from an EMBL/GenBank/DDBJ whole genome shotgun (WGS) entry which is preliminary data.</text>
</comment>
<feature type="region of interest" description="Disordered" evidence="1">
    <location>
        <begin position="42"/>
        <end position="69"/>
    </location>
</feature>
<accession>A0ABN8S7J3</accession>
<feature type="compositionally biased region" description="Basic and acidic residues" evidence="1">
    <location>
        <begin position="50"/>
        <end position="63"/>
    </location>
</feature>
<protein>
    <submittedName>
        <fullName evidence="2">Uncharacterized protein</fullName>
    </submittedName>
</protein>
<dbReference type="EMBL" id="CALNXI010002441">
    <property type="protein sequence ID" value="CAH3187711.1"/>
    <property type="molecule type" value="Genomic_DNA"/>
</dbReference>
<proteinExistence type="predicted"/>
<gene>
    <name evidence="2" type="ORF">PEVE_00017877</name>
</gene>
<keyword evidence="3" id="KW-1185">Reference proteome</keyword>
<sequence length="69" mass="7615">FKVQCQLNPRIIYVFSVKPPGLQNSAQCSKTKVATFTTSSSTSSIFMPDEDTKSGSDDGHRMENGWITL</sequence>
<dbReference type="Proteomes" id="UP001159427">
    <property type="component" value="Unassembled WGS sequence"/>
</dbReference>
<evidence type="ECO:0000256" key="1">
    <source>
        <dbReference type="SAM" id="MobiDB-lite"/>
    </source>
</evidence>